<keyword evidence="11 12" id="KW-0275">Fatty acid biosynthesis</keyword>
<evidence type="ECO:0000256" key="4">
    <source>
        <dbReference type="ARBA" id="ARBA00022516"/>
    </source>
</evidence>
<proteinExistence type="inferred from homology"/>
<keyword evidence="4 12" id="KW-0444">Lipid biosynthesis</keyword>
<evidence type="ECO:0000256" key="10">
    <source>
        <dbReference type="ARBA" id="ARBA00023136"/>
    </source>
</evidence>
<evidence type="ECO:0000256" key="2">
    <source>
        <dbReference type="ARBA" id="ARBA00005189"/>
    </source>
</evidence>
<comment type="pathway">
    <text evidence="2">Lipid metabolism.</text>
</comment>
<dbReference type="GO" id="GO:0016717">
    <property type="term" value="F:oxidoreductase activity, acting on paired donors, with oxidation of a pair of donors resulting in the reduction of molecular oxygen to two molecules of water"/>
    <property type="evidence" value="ECO:0007669"/>
    <property type="project" value="InterPro"/>
</dbReference>
<keyword evidence="9" id="KW-0443">Lipid metabolism</keyword>
<dbReference type="GO" id="GO:0042761">
    <property type="term" value="P:very long-chain fatty acid biosynthetic process"/>
    <property type="evidence" value="ECO:0007669"/>
    <property type="project" value="TreeGrafter"/>
</dbReference>
<keyword evidence="6" id="KW-0276">Fatty acid metabolism</keyword>
<evidence type="ECO:0000256" key="9">
    <source>
        <dbReference type="ARBA" id="ARBA00023098"/>
    </source>
</evidence>
<evidence type="ECO:0000256" key="11">
    <source>
        <dbReference type="ARBA" id="ARBA00023160"/>
    </source>
</evidence>
<evidence type="ECO:0000313" key="15">
    <source>
        <dbReference type="Proteomes" id="UP001180020"/>
    </source>
</evidence>
<evidence type="ECO:0000256" key="6">
    <source>
        <dbReference type="ARBA" id="ARBA00022832"/>
    </source>
</evidence>
<dbReference type="EMBL" id="JAUJYO010000014">
    <property type="protein sequence ID" value="KAK1298570.1"/>
    <property type="molecule type" value="Genomic_DNA"/>
</dbReference>
<keyword evidence="13" id="KW-0732">Signal</keyword>
<comment type="caution">
    <text evidence="14">The sequence shown here is derived from an EMBL/GenBank/DDBJ whole genome shotgun (WGS) entry which is preliminary data.</text>
</comment>
<comment type="domain">
    <text evidence="12">The histidine box domains are involved in binding the catalytic metal ions.</text>
</comment>
<dbReference type="PRINTS" id="PR00075">
    <property type="entry name" value="FACDDSATRASE"/>
</dbReference>
<dbReference type="PANTHER" id="PTHR11351:SF31">
    <property type="entry name" value="DESATURASE 1, ISOFORM A-RELATED"/>
    <property type="match status" value="1"/>
</dbReference>
<feature type="chain" id="PRO_5043653522" description="Fatty acid desaturase domain-containing protein" evidence="13">
    <location>
        <begin position="31"/>
        <end position="93"/>
    </location>
</feature>
<organism evidence="14 15">
    <name type="scientific">Acorus calamus</name>
    <name type="common">Sweet flag</name>
    <dbReference type="NCBI Taxonomy" id="4465"/>
    <lineage>
        <taxon>Eukaryota</taxon>
        <taxon>Viridiplantae</taxon>
        <taxon>Streptophyta</taxon>
        <taxon>Embryophyta</taxon>
        <taxon>Tracheophyta</taxon>
        <taxon>Spermatophyta</taxon>
        <taxon>Magnoliopsida</taxon>
        <taxon>Liliopsida</taxon>
        <taxon>Acoraceae</taxon>
        <taxon>Acorus</taxon>
    </lineage>
</organism>
<protein>
    <recommendedName>
        <fullName evidence="16">Fatty acid desaturase domain-containing protein</fullName>
    </recommendedName>
</protein>
<evidence type="ECO:0000256" key="1">
    <source>
        <dbReference type="ARBA" id="ARBA00004141"/>
    </source>
</evidence>
<dbReference type="InterPro" id="IPR015876">
    <property type="entry name" value="Acyl-CoA_DS"/>
</dbReference>
<dbReference type="Proteomes" id="UP001180020">
    <property type="component" value="Unassembled WGS sequence"/>
</dbReference>
<dbReference type="AlphaFoldDB" id="A0AAV9DBH6"/>
<reference evidence="14" key="1">
    <citation type="journal article" date="2023" name="Nat. Commun.">
        <title>Diploid and tetraploid genomes of Acorus and the evolution of monocots.</title>
        <authorList>
            <person name="Ma L."/>
            <person name="Liu K.W."/>
            <person name="Li Z."/>
            <person name="Hsiao Y.Y."/>
            <person name="Qi Y."/>
            <person name="Fu T."/>
            <person name="Tang G.D."/>
            <person name="Zhang D."/>
            <person name="Sun W.H."/>
            <person name="Liu D.K."/>
            <person name="Li Y."/>
            <person name="Chen G.Z."/>
            <person name="Liu X.D."/>
            <person name="Liao X.Y."/>
            <person name="Jiang Y.T."/>
            <person name="Yu X."/>
            <person name="Hao Y."/>
            <person name="Huang J."/>
            <person name="Zhao X.W."/>
            <person name="Ke S."/>
            <person name="Chen Y.Y."/>
            <person name="Wu W.L."/>
            <person name="Hsu J.L."/>
            <person name="Lin Y.F."/>
            <person name="Huang M.D."/>
            <person name="Li C.Y."/>
            <person name="Huang L."/>
            <person name="Wang Z.W."/>
            <person name="Zhao X."/>
            <person name="Zhong W.Y."/>
            <person name="Peng D.H."/>
            <person name="Ahmad S."/>
            <person name="Lan S."/>
            <person name="Zhang J.S."/>
            <person name="Tsai W.C."/>
            <person name="Van de Peer Y."/>
            <person name="Liu Z.J."/>
        </authorList>
    </citation>
    <scope>NUCLEOTIDE SEQUENCE</scope>
    <source>
        <strain evidence="14">CP</strain>
    </source>
</reference>
<evidence type="ECO:0008006" key="16">
    <source>
        <dbReference type="Google" id="ProtNLM"/>
    </source>
</evidence>
<comment type="cofactor">
    <cofactor evidence="12">
        <name>Fe(2+)</name>
        <dbReference type="ChEBI" id="CHEBI:29033"/>
    </cofactor>
</comment>
<dbReference type="PANTHER" id="PTHR11351">
    <property type="entry name" value="ACYL-COA DESATURASE"/>
    <property type="match status" value="1"/>
</dbReference>
<gene>
    <name evidence="14" type="ORF">QJS10_CPB14g01083</name>
</gene>
<keyword evidence="5 12" id="KW-0812">Transmembrane</keyword>
<evidence type="ECO:0000256" key="12">
    <source>
        <dbReference type="RuleBase" id="RU000581"/>
    </source>
</evidence>
<evidence type="ECO:0000256" key="5">
    <source>
        <dbReference type="ARBA" id="ARBA00022692"/>
    </source>
</evidence>
<evidence type="ECO:0000313" key="14">
    <source>
        <dbReference type="EMBL" id="KAK1298570.1"/>
    </source>
</evidence>
<feature type="signal peptide" evidence="13">
    <location>
        <begin position="1"/>
        <end position="30"/>
    </location>
</feature>
<name>A0AAV9DBH6_ACOCL</name>
<evidence type="ECO:0000256" key="13">
    <source>
        <dbReference type="SAM" id="SignalP"/>
    </source>
</evidence>
<sequence>MDGCADFQGVWIVWVYHITWLMNSVCHTWGSQSWNTQMIYLGTTGGWRCYHFGEGWHNNHHAFECSARHGLEWWQIDMTKVRGVASVGSGAGD</sequence>
<keyword evidence="7" id="KW-1133">Transmembrane helix</keyword>
<keyword evidence="8 12" id="KW-0560">Oxidoreductase</keyword>
<comment type="subcellular location">
    <subcellularLocation>
        <location evidence="1">Membrane</location>
        <topology evidence="1">Multi-pass membrane protein</topology>
    </subcellularLocation>
</comment>
<comment type="similarity">
    <text evidence="3 12">Belongs to the fatty acid desaturase type 1 family.</text>
</comment>
<keyword evidence="10" id="KW-0472">Membrane</keyword>
<accession>A0AAV9DBH6</accession>
<dbReference type="GO" id="GO:0005789">
    <property type="term" value="C:endoplasmic reticulum membrane"/>
    <property type="evidence" value="ECO:0007669"/>
    <property type="project" value="TreeGrafter"/>
</dbReference>
<evidence type="ECO:0000256" key="8">
    <source>
        <dbReference type="ARBA" id="ARBA00023002"/>
    </source>
</evidence>
<keyword evidence="15" id="KW-1185">Reference proteome</keyword>
<reference evidence="14" key="2">
    <citation type="submission" date="2023-06" db="EMBL/GenBank/DDBJ databases">
        <authorList>
            <person name="Ma L."/>
            <person name="Liu K.-W."/>
            <person name="Li Z."/>
            <person name="Hsiao Y.-Y."/>
            <person name="Qi Y."/>
            <person name="Fu T."/>
            <person name="Tang G."/>
            <person name="Zhang D."/>
            <person name="Sun W.-H."/>
            <person name="Liu D.-K."/>
            <person name="Li Y."/>
            <person name="Chen G.-Z."/>
            <person name="Liu X.-D."/>
            <person name="Liao X.-Y."/>
            <person name="Jiang Y.-T."/>
            <person name="Yu X."/>
            <person name="Hao Y."/>
            <person name="Huang J."/>
            <person name="Zhao X.-W."/>
            <person name="Ke S."/>
            <person name="Chen Y.-Y."/>
            <person name="Wu W.-L."/>
            <person name="Hsu J.-L."/>
            <person name="Lin Y.-F."/>
            <person name="Huang M.-D."/>
            <person name="Li C.-Y."/>
            <person name="Huang L."/>
            <person name="Wang Z.-W."/>
            <person name="Zhao X."/>
            <person name="Zhong W.-Y."/>
            <person name="Peng D.-H."/>
            <person name="Ahmad S."/>
            <person name="Lan S."/>
            <person name="Zhang J.-S."/>
            <person name="Tsai W.-C."/>
            <person name="Van De Peer Y."/>
            <person name="Liu Z.-J."/>
        </authorList>
    </citation>
    <scope>NUCLEOTIDE SEQUENCE</scope>
    <source>
        <strain evidence="14">CP</strain>
        <tissue evidence="14">Leaves</tissue>
    </source>
</reference>
<evidence type="ECO:0000256" key="3">
    <source>
        <dbReference type="ARBA" id="ARBA00009295"/>
    </source>
</evidence>
<evidence type="ECO:0000256" key="7">
    <source>
        <dbReference type="ARBA" id="ARBA00022989"/>
    </source>
</evidence>